<evidence type="ECO:0000256" key="1">
    <source>
        <dbReference type="SAM" id="MobiDB-lite"/>
    </source>
</evidence>
<dbReference type="EMBL" id="MLGG01000001">
    <property type="protein sequence ID" value="KAK1469528.1"/>
    <property type="molecule type" value="Genomic_DNA"/>
</dbReference>
<sequence>VSQLSPHIHGLGPSSEALRRKPPRVVWPWPPNGRNNGQLIASWWWQAHRASKECLQDTALHADHHAVSRRRRPSPVEAQTRLGRRRNLLRRGDGLCNSLGPLGAEDKAHGSMLGSSLQIASILPPRRARFPSHTSPTHQDSPPQAVLGLGSLVILVYYYCIRRKRPQHRFGKAKPCNMRSAESRETGPANTRLDLLPKALVFIFPPLVSHVWNANPPIRVDIPSDASHWPAAARYAVLPRAVDNIGASDLGVTTRRDDDNDNRLNRNASVPRKGRVLQESTVGLVNRLRLEDEECDSVGHGMPVDGSLIPRY</sequence>
<accession>A0AAI9Y304</accession>
<protein>
    <submittedName>
        <fullName evidence="2">Uncharacterized protein</fullName>
    </submittedName>
</protein>
<name>A0AAI9Y304_9PEZI</name>
<reference evidence="2 3" key="1">
    <citation type="submission" date="2016-10" db="EMBL/GenBank/DDBJ databases">
        <title>The genome sequence of Colletotrichum fioriniae PJ7.</title>
        <authorList>
            <person name="Baroncelli R."/>
        </authorList>
    </citation>
    <scope>NUCLEOTIDE SEQUENCE [LARGE SCALE GENOMIC DNA]</scope>
    <source>
        <strain evidence="2">Col 31</strain>
    </source>
</reference>
<dbReference type="Proteomes" id="UP001239795">
    <property type="component" value="Unassembled WGS sequence"/>
</dbReference>
<dbReference type="AlphaFoldDB" id="A0AAI9Y304"/>
<feature type="non-terminal residue" evidence="2">
    <location>
        <position position="1"/>
    </location>
</feature>
<comment type="caution">
    <text evidence="2">The sequence shown here is derived from an EMBL/GenBank/DDBJ whole genome shotgun (WGS) entry which is preliminary data.</text>
</comment>
<organism evidence="2 3">
    <name type="scientific">Colletotrichum melonis</name>
    <dbReference type="NCBI Taxonomy" id="1209925"/>
    <lineage>
        <taxon>Eukaryota</taxon>
        <taxon>Fungi</taxon>
        <taxon>Dikarya</taxon>
        <taxon>Ascomycota</taxon>
        <taxon>Pezizomycotina</taxon>
        <taxon>Sordariomycetes</taxon>
        <taxon>Hypocreomycetidae</taxon>
        <taxon>Glomerellales</taxon>
        <taxon>Glomerellaceae</taxon>
        <taxon>Colletotrichum</taxon>
        <taxon>Colletotrichum acutatum species complex</taxon>
    </lineage>
</organism>
<proteinExistence type="predicted"/>
<feature type="region of interest" description="Disordered" evidence="1">
    <location>
        <begin position="63"/>
        <end position="84"/>
    </location>
</feature>
<evidence type="ECO:0000313" key="3">
    <source>
        <dbReference type="Proteomes" id="UP001239795"/>
    </source>
</evidence>
<gene>
    <name evidence="2" type="ORF">CMEL01_01295</name>
</gene>
<evidence type="ECO:0000313" key="2">
    <source>
        <dbReference type="EMBL" id="KAK1469528.1"/>
    </source>
</evidence>
<keyword evidence="3" id="KW-1185">Reference proteome</keyword>